<dbReference type="InterPro" id="IPR018759">
    <property type="entry name" value="BBP2_2"/>
</dbReference>
<reference evidence="1" key="1">
    <citation type="journal article" date="2014" name="Int. J. Syst. Evol. Microbiol.">
        <title>Complete genome sequence of Corynebacterium casei LMG S-19264T (=DSM 44701T), isolated from a smear-ripened cheese.</title>
        <authorList>
            <consortium name="US DOE Joint Genome Institute (JGI-PGF)"/>
            <person name="Walter F."/>
            <person name="Albersmeier A."/>
            <person name="Kalinowski J."/>
            <person name="Ruckert C."/>
        </authorList>
    </citation>
    <scope>NUCLEOTIDE SEQUENCE</scope>
    <source>
        <strain evidence="1">KCTC 32437</strain>
    </source>
</reference>
<evidence type="ECO:0000313" key="1">
    <source>
        <dbReference type="EMBL" id="GHA26952.1"/>
    </source>
</evidence>
<dbReference type="Proteomes" id="UP000646579">
    <property type="component" value="Unassembled WGS sequence"/>
</dbReference>
<organism evidence="1 2">
    <name type="scientific">Devosia pacifica</name>
    <dbReference type="NCBI Taxonomy" id="1335967"/>
    <lineage>
        <taxon>Bacteria</taxon>
        <taxon>Pseudomonadati</taxon>
        <taxon>Pseudomonadota</taxon>
        <taxon>Alphaproteobacteria</taxon>
        <taxon>Hyphomicrobiales</taxon>
        <taxon>Devosiaceae</taxon>
        <taxon>Devosia</taxon>
    </lineage>
</organism>
<evidence type="ECO:0000313" key="2">
    <source>
        <dbReference type="Proteomes" id="UP000646579"/>
    </source>
</evidence>
<evidence type="ECO:0008006" key="3">
    <source>
        <dbReference type="Google" id="ProtNLM"/>
    </source>
</evidence>
<proteinExistence type="predicted"/>
<comment type="caution">
    <text evidence="1">The sequence shown here is derived from an EMBL/GenBank/DDBJ whole genome shotgun (WGS) entry which is preliminary data.</text>
</comment>
<dbReference type="Gene3D" id="2.40.160.10">
    <property type="entry name" value="Porin"/>
    <property type="match status" value="1"/>
</dbReference>
<dbReference type="InterPro" id="IPR023614">
    <property type="entry name" value="Porin_dom_sf"/>
</dbReference>
<keyword evidence="2" id="KW-1185">Reference proteome</keyword>
<dbReference type="EMBL" id="BMZE01000002">
    <property type="protein sequence ID" value="GHA26952.1"/>
    <property type="molecule type" value="Genomic_DNA"/>
</dbReference>
<sequence length="406" mass="43414">MIGLVLVGAGHVASAVAADARLEPDIRLEPGLLPLAPGSATEPTHPPVEIDWSTSLRGSYIKDRDGERFELQAVPRGTLDYQGRRGTLSASGEVTITRQEHEDPQIGAFDIGISGAYALADQTSAEGAASFTMTNPEATIRDIADTTADPADTISGTVLGSVTRQFGKLSVSAEGGAERTVYGETRLADGTNELNGDRNLWSVEGGLRVSYALTPILDVFARGGANRDYFDHPRPENGQFANATGTSFSVGVLGNWDGWMQAEASVGYGKRNFDAIAFEDAESLLYSARLTFNPYEPLTFSAGVDNSFGLPTSDSDATSTVTTNAYADLTYTANSWLRLRAAADVYRTRTMAEDETEKGYGYGVGADYLLNTHTQLTADYGYARAETAGEPAEDRHRVTFGVTLAR</sequence>
<dbReference type="SUPFAM" id="SSF56935">
    <property type="entry name" value="Porins"/>
    <property type="match status" value="1"/>
</dbReference>
<name>A0A918VVK4_9HYPH</name>
<accession>A0A918VVK4</accession>
<reference evidence="1" key="2">
    <citation type="submission" date="2020-09" db="EMBL/GenBank/DDBJ databases">
        <authorList>
            <person name="Sun Q."/>
            <person name="Kim S."/>
        </authorList>
    </citation>
    <scope>NUCLEOTIDE SEQUENCE</scope>
    <source>
        <strain evidence="1">KCTC 32437</strain>
    </source>
</reference>
<dbReference type="AlphaFoldDB" id="A0A918VVK4"/>
<protein>
    <recommendedName>
        <fullName evidence="3">Outer membrane beta-barrel protein</fullName>
    </recommendedName>
</protein>
<dbReference type="Pfam" id="PF10082">
    <property type="entry name" value="BBP2_2"/>
    <property type="match status" value="1"/>
</dbReference>
<gene>
    <name evidence="1" type="ORF">GCM10007989_23460</name>
</gene>